<dbReference type="SUPFAM" id="SSF55729">
    <property type="entry name" value="Acyl-CoA N-acyltransferases (Nat)"/>
    <property type="match status" value="1"/>
</dbReference>
<keyword evidence="2" id="KW-0808">Transferase</keyword>
<dbReference type="Gene3D" id="3.40.630.30">
    <property type="match status" value="1"/>
</dbReference>
<dbReference type="GO" id="GO:0046027">
    <property type="term" value="F:phospholipid:diacylglycerol acyltransferase activity"/>
    <property type="evidence" value="ECO:0007669"/>
    <property type="project" value="UniProtKB-EC"/>
</dbReference>
<comment type="caution">
    <text evidence="2">The sequence shown here is derived from an EMBL/GenBank/DDBJ whole genome shotgun (WGS) entry which is preliminary data.</text>
</comment>
<dbReference type="Proteomes" id="UP000698242">
    <property type="component" value="Unassembled WGS sequence"/>
</dbReference>
<feature type="domain" description="N-acetyltransferase" evidence="1">
    <location>
        <begin position="5"/>
        <end position="158"/>
    </location>
</feature>
<protein>
    <submittedName>
        <fullName evidence="2">Phospholipiddiacylglycerol acyltransferase</fullName>
        <ecNumber evidence="2">2.3.1.158</ecNumber>
    </submittedName>
</protein>
<dbReference type="OrthoDB" id="9788924at2"/>
<evidence type="ECO:0000313" key="2">
    <source>
        <dbReference type="EMBL" id="KAF0677018.1"/>
    </source>
</evidence>
<proteinExistence type="predicted"/>
<name>A0A921P0M6_9RHOB</name>
<dbReference type="PROSITE" id="PS51186">
    <property type="entry name" value="GNAT"/>
    <property type="match status" value="1"/>
</dbReference>
<dbReference type="EC" id="2.3.1.158" evidence="2"/>
<organism evidence="2 3">
    <name type="scientific">Profundibacterium mesophilum KAUST100406-0324</name>
    <dbReference type="NCBI Taxonomy" id="1037889"/>
    <lineage>
        <taxon>Bacteria</taxon>
        <taxon>Pseudomonadati</taxon>
        <taxon>Pseudomonadota</taxon>
        <taxon>Alphaproteobacteria</taxon>
        <taxon>Rhodobacterales</taxon>
        <taxon>Roseobacteraceae</taxon>
        <taxon>Profundibacterium</taxon>
    </lineage>
</organism>
<dbReference type="InterPro" id="IPR000182">
    <property type="entry name" value="GNAT_dom"/>
</dbReference>
<dbReference type="EMBL" id="APKE01000010">
    <property type="protein sequence ID" value="KAF0677018.1"/>
    <property type="molecule type" value="Genomic_DNA"/>
</dbReference>
<keyword evidence="3" id="KW-1185">Reference proteome</keyword>
<gene>
    <name evidence="2" type="ORF">PMES_00815</name>
</gene>
<dbReference type="RefSeq" id="WP_159964228.1">
    <property type="nucleotide sequence ID" value="NZ_APKE01000010.1"/>
</dbReference>
<keyword evidence="2" id="KW-0012">Acyltransferase</keyword>
<dbReference type="AlphaFoldDB" id="A0A921P0M6"/>
<sequence>MSPAPRLRAATLGDGPVLLDWRNDPLTRAASLDPRPIGRGAHLSWFAAALADPARQILIAELAGDPAGMVRFDLEKARGGPCTVWVSIMLAPRARGFGHGGPILAAAMPACRFRGKPLRARIRRGNAASLSLFRAAGFEAGPDDGTDILTLTKEPTMTETSKYDAIIDEIEAVRSRNNKNWMDILRLAFRHSPQDAAAILREIYKEDKAISDLAAKLTE</sequence>
<accession>A0A921P0M6</accession>
<evidence type="ECO:0000313" key="3">
    <source>
        <dbReference type="Proteomes" id="UP000698242"/>
    </source>
</evidence>
<reference evidence="2" key="1">
    <citation type="submission" date="2013-03" db="EMBL/GenBank/DDBJ databases">
        <title>Genome Sequence of the Profundibacterium mesophilum strain KAUST100406-0324T from Red Sea, a novel genus in the family Rhodobacteraceae.</title>
        <authorList>
            <person name="Essack M."/>
            <person name="Alam I."/>
            <person name="Lafi F."/>
            <person name="Alawi W."/>
            <person name="Kamanu F."/>
            <person name="Al-Suwailem A."/>
            <person name="Lee O.O."/>
            <person name="Xu Y."/>
            <person name="Bajic V."/>
            <person name="Qian P.-Y."/>
            <person name="Archer J."/>
        </authorList>
    </citation>
    <scope>NUCLEOTIDE SEQUENCE</scope>
    <source>
        <strain evidence="2">KAUST100406-0324</strain>
    </source>
</reference>
<evidence type="ECO:0000259" key="1">
    <source>
        <dbReference type="PROSITE" id="PS51186"/>
    </source>
</evidence>
<dbReference type="InterPro" id="IPR016181">
    <property type="entry name" value="Acyl_CoA_acyltransferase"/>
</dbReference>
<dbReference type="Pfam" id="PF00583">
    <property type="entry name" value="Acetyltransf_1"/>
    <property type="match status" value="1"/>
</dbReference>